<evidence type="ECO:0000313" key="1">
    <source>
        <dbReference type="EMBL" id="KAJ8982343.1"/>
    </source>
</evidence>
<accession>A0ABQ9JYB7</accession>
<proteinExistence type="predicted"/>
<comment type="caution">
    <text evidence="1">The sequence shown here is derived from an EMBL/GenBank/DDBJ whole genome shotgun (WGS) entry which is preliminary data.</text>
</comment>
<dbReference type="EMBL" id="JAPWTJ010000131">
    <property type="protein sequence ID" value="KAJ8982343.1"/>
    <property type="molecule type" value="Genomic_DNA"/>
</dbReference>
<dbReference type="Proteomes" id="UP001162164">
    <property type="component" value="Unassembled WGS sequence"/>
</dbReference>
<sequence length="107" mass="12240">MTFVLLKTMIPRVINNIPKLVEIGEPISRTHKMTYCSTLALRLGYSWSVYYRSSSSDSTGRKASTRAYITWRPMALSHCQPSLAKLSFSKSCFYFEGTKRRSSSENK</sequence>
<organism evidence="1 2">
    <name type="scientific">Molorchus minor</name>
    <dbReference type="NCBI Taxonomy" id="1323400"/>
    <lineage>
        <taxon>Eukaryota</taxon>
        <taxon>Metazoa</taxon>
        <taxon>Ecdysozoa</taxon>
        <taxon>Arthropoda</taxon>
        <taxon>Hexapoda</taxon>
        <taxon>Insecta</taxon>
        <taxon>Pterygota</taxon>
        <taxon>Neoptera</taxon>
        <taxon>Endopterygota</taxon>
        <taxon>Coleoptera</taxon>
        <taxon>Polyphaga</taxon>
        <taxon>Cucujiformia</taxon>
        <taxon>Chrysomeloidea</taxon>
        <taxon>Cerambycidae</taxon>
        <taxon>Lamiinae</taxon>
        <taxon>Monochamini</taxon>
        <taxon>Molorchus</taxon>
    </lineage>
</organism>
<reference evidence="1" key="1">
    <citation type="journal article" date="2023" name="Insect Mol. Biol.">
        <title>Genome sequencing provides insights into the evolution of gene families encoding plant cell wall-degrading enzymes in longhorned beetles.</title>
        <authorList>
            <person name="Shin N.R."/>
            <person name="Okamura Y."/>
            <person name="Kirsch R."/>
            <person name="Pauchet Y."/>
        </authorList>
    </citation>
    <scope>NUCLEOTIDE SEQUENCE</scope>
    <source>
        <strain evidence="1">MMC_N1</strain>
    </source>
</reference>
<name>A0ABQ9JYB7_9CUCU</name>
<evidence type="ECO:0000313" key="2">
    <source>
        <dbReference type="Proteomes" id="UP001162164"/>
    </source>
</evidence>
<keyword evidence="2" id="KW-1185">Reference proteome</keyword>
<protein>
    <submittedName>
        <fullName evidence="1">Uncharacterized protein</fullName>
    </submittedName>
</protein>
<gene>
    <name evidence="1" type="ORF">NQ317_014498</name>
</gene>